<dbReference type="PROSITE" id="PS00518">
    <property type="entry name" value="ZF_RING_1"/>
    <property type="match status" value="1"/>
</dbReference>
<dbReference type="InterPro" id="IPR001841">
    <property type="entry name" value="Znf_RING"/>
</dbReference>
<evidence type="ECO:0000256" key="6">
    <source>
        <dbReference type="PROSITE-ProRule" id="PRU00024"/>
    </source>
</evidence>
<dbReference type="Pfam" id="PF00630">
    <property type="entry name" value="Filamin"/>
    <property type="match status" value="1"/>
</dbReference>
<dbReference type="Gene3D" id="3.30.40.10">
    <property type="entry name" value="Zinc/RING finger domain, C3HC4 (zinc finger)"/>
    <property type="match status" value="1"/>
</dbReference>
<dbReference type="SUPFAM" id="SSF57850">
    <property type="entry name" value="RING/U-box"/>
    <property type="match status" value="1"/>
</dbReference>
<dbReference type="InterPro" id="IPR027370">
    <property type="entry name" value="Znf-RING_euk"/>
</dbReference>
<dbReference type="EMBL" id="JARPUR010000003">
    <property type="protein sequence ID" value="KAK4879941.1"/>
    <property type="molecule type" value="Genomic_DNA"/>
</dbReference>
<evidence type="ECO:0000256" key="2">
    <source>
        <dbReference type="ARBA" id="ARBA00022723"/>
    </source>
</evidence>
<dbReference type="InterPro" id="IPR013783">
    <property type="entry name" value="Ig-like_fold"/>
</dbReference>
<evidence type="ECO:0000313" key="13">
    <source>
        <dbReference type="Proteomes" id="UP001353858"/>
    </source>
</evidence>
<evidence type="ECO:0000256" key="4">
    <source>
        <dbReference type="ARBA" id="ARBA00022771"/>
    </source>
</evidence>
<keyword evidence="2" id="KW-0479">Metal-binding</keyword>
<keyword evidence="5" id="KW-0862">Zinc</keyword>
<dbReference type="PROSITE" id="PS50194">
    <property type="entry name" value="FILAMIN_REPEAT"/>
    <property type="match status" value="1"/>
</dbReference>
<dbReference type="InterPro" id="IPR047153">
    <property type="entry name" value="TRIM45/56/19-like"/>
</dbReference>
<reference evidence="13" key="1">
    <citation type="submission" date="2023-01" db="EMBL/GenBank/DDBJ databases">
        <title>Key to firefly adult light organ development and bioluminescence: homeobox transcription factors regulate luciferase expression and transportation to peroxisome.</title>
        <authorList>
            <person name="Fu X."/>
        </authorList>
    </citation>
    <scope>NUCLEOTIDE SEQUENCE [LARGE SCALE GENOMIC DNA]</scope>
</reference>
<evidence type="ECO:0000256" key="7">
    <source>
        <dbReference type="PROSITE-ProRule" id="PRU00087"/>
    </source>
</evidence>
<feature type="region of interest" description="Disordered" evidence="9">
    <location>
        <begin position="39"/>
        <end position="67"/>
    </location>
</feature>
<dbReference type="Proteomes" id="UP001353858">
    <property type="component" value="Unassembled WGS sequence"/>
</dbReference>
<dbReference type="Gene3D" id="3.30.160.60">
    <property type="entry name" value="Classic Zinc Finger"/>
    <property type="match status" value="1"/>
</dbReference>
<dbReference type="SMART" id="SM00557">
    <property type="entry name" value="IG_FLMN"/>
    <property type="match status" value="1"/>
</dbReference>
<evidence type="ECO:0000256" key="9">
    <source>
        <dbReference type="SAM" id="MobiDB-lite"/>
    </source>
</evidence>
<accession>A0AAN7PCW1</accession>
<evidence type="ECO:0000256" key="1">
    <source>
        <dbReference type="ARBA" id="ARBA00008518"/>
    </source>
</evidence>
<dbReference type="Gene3D" id="2.60.40.10">
    <property type="entry name" value="Immunoglobulins"/>
    <property type="match status" value="1"/>
</dbReference>
<name>A0AAN7PCW1_9COLE</name>
<dbReference type="InterPro" id="IPR014756">
    <property type="entry name" value="Ig_E-set"/>
</dbReference>
<evidence type="ECO:0000259" key="11">
    <source>
        <dbReference type="PROSITE" id="PS50119"/>
    </source>
</evidence>
<dbReference type="GO" id="GO:0008270">
    <property type="term" value="F:zinc ion binding"/>
    <property type="evidence" value="ECO:0007669"/>
    <property type="project" value="UniProtKB-KW"/>
</dbReference>
<protein>
    <recommendedName>
        <fullName evidence="14">Tripartite motif-containing protein 45</fullName>
    </recommendedName>
</protein>
<feature type="domain" description="B box-type" evidence="11">
    <location>
        <begin position="269"/>
        <end position="305"/>
    </location>
</feature>
<evidence type="ECO:0000256" key="3">
    <source>
        <dbReference type="ARBA" id="ARBA00022737"/>
    </source>
</evidence>
<gene>
    <name evidence="12" type="ORF">RN001_008087</name>
</gene>
<dbReference type="InterPro" id="IPR000315">
    <property type="entry name" value="Znf_B-box"/>
</dbReference>
<feature type="domain" description="B box-type" evidence="11">
    <location>
        <begin position="210"/>
        <end position="257"/>
    </location>
</feature>
<feature type="domain" description="RING-type" evidence="10">
    <location>
        <begin position="89"/>
        <end position="122"/>
    </location>
</feature>
<feature type="compositionally biased region" description="Polar residues" evidence="9">
    <location>
        <begin position="127"/>
        <end position="136"/>
    </location>
</feature>
<evidence type="ECO:0008006" key="14">
    <source>
        <dbReference type="Google" id="ProtNLM"/>
    </source>
</evidence>
<dbReference type="GO" id="GO:0005654">
    <property type="term" value="C:nucleoplasm"/>
    <property type="evidence" value="ECO:0007669"/>
    <property type="project" value="TreeGrafter"/>
</dbReference>
<keyword evidence="13" id="KW-1185">Reference proteome</keyword>
<comment type="caution">
    <text evidence="12">The sequence shown here is derived from an EMBL/GenBank/DDBJ whole genome shotgun (WGS) entry which is preliminary data.</text>
</comment>
<dbReference type="AlphaFoldDB" id="A0AAN7PCW1"/>
<keyword evidence="3" id="KW-0677">Repeat</keyword>
<keyword evidence="8" id="KW-0175">Coiled coil</keyword>
<dbReference type="Pfam" id="PF13445">
    <property type="entry name" value="zf-RING_UBOX"/>
    <property type="match status" value="1"/>
</dbReference>
<dbReference type="SMART" id="SM00336">
    <property type="entry name" value="BBOX"/>
    <property type="match status" value="2"/>
</dbReference>
<evidence type="ECO:0000256" key="8">
    <source>
        <dbReference type="SAM" id="Coils"/>
    </source>
</evidence>
<dbReference type="PANTHER" id="PTHR25462:SF291">
    <property type="entry name" value="E3 UBIQUITIN-PROTEIN LIGASE TRIM45"/>
    <property type="match status" value="1"/>
</dbReference>
<sequence length="659" mass="74897">MSMSFALLKYLRRSITVMMEVDHISYIFGSFTRRRSQDVENVKRRSIEAPKISHDRSNSTPHTSKRVEHPIARAKSMCAYKQDDEKFKCPLCKQFFDEPRVLPCLHTFCTKCLQELENDEIPFKTQNGSDVSINTKSNKRGLKQDTGSGGSGYESDIHNPTDETQLNSEKSLMCRICKTLVILPHEGIIGLPLHYVLQHRMILATLNASSTQLLCDFCLNDVIATYRCSECASNLCNVCADSHKRQKNSLGHEILRLQDARRRGINRVRRQVMCSQHTDRELEIFCSTCCKVICRDCTSVLHKGHVCEMASRAAKSFTSTMRKTLERVRTITIDTAELSTRLKEDSTRVQTRCDRVKEEVEKYTNLYIKAIEKHRQRLYEEINKARQEKLQLIELQQMEVQKRLNDIKEAVIFADDLLTEATDVEILSFINPIFNKLDKYSKLEIFPDWKVPDNLQFLPEEIVQNSPESICPIYGVITTQTVSAQNCILKQEGLENLRVGRKVKVILETYDSNGDPLQRGGEVVTADLRYRDAGISRTVQVQIDDQRDGTYDISFTPDVAGKLLLSVFIKGQPIKDSPFPIVVRTLRPHHGTFHCCTFCSSGGSKEAACGCGGKMPGGYRGCGHGHEGHPGRRHWSCCGNVLEHSECVRANSTHYQFTL</sequence>
<feature type="coiled-coil region" evidence="8">
    <location>
        <begin position="353"/>
        <end position="395"/>
    </location>
</feature>
<dbReference type="InterPro" id="IPR013083">
    <property type="entry name" value="Znf_RING/FYVE/PHD"/>
</dbReference>
<evidence type="ECO:0000256" key="5">
    <source>
        <dbReference type="ARBA" id="ARBA00022833"/>
    </source>
</evidence>
<comment type="similarity">
    <text evidence="1">Belongs to the TRIM/RBCC family.</text>
</comment>
<feature type="compositionally biased region" description="Basic and acidic residues" evidence="9">
    <location>
        <begin position="39"/>
        <end position="57"/>
    </location>
</feature>
<dbReference type="SMART" id="SM00184">
    <property type="entry name" value="RING"/>
    <property type="match status" value="2"/>
</dbReference>
<dbReference type="InterPro" id="IPR017907">
    <property type="entry name" value="Znf_RING_CS"/>
</dbReference>
<dbReference type="GO" id="GO:0061630">
    <property type="term" value="F:ubiquitin protein ligase activity"/>
    <property type="evidence" value="ECO:0007669"/>
    <property type="project" value="TreeGrafter"/>
</dbReference>
<dbReference type="PANTHER" id="PTHR25462">
    <property type="entry name" value="BONUS, ISOFORM C-RELATED"/>
    <property type="match status" value="1"/>
</dbReference>
<proteinExistence type="inferred from homology"/>
<dbReference type="InterPro" id="IPR001298">
    <property type="entry name" value="Filamin/ABP280_rpt"/>
</dbReference>
<dbReference type="InterPro" id="IPR017868">
    <property type="entry name" value="Filamin/ABP280_repeat-like"/>
</dbReference>
<dbReference type="SUPFAM" id="SSF57845">
    <property type="entry name" value="B-box zinc-binding domain"/>
    <property type="match status" value="1"/>
</dbReference>
<dbReference type="PROSITE" id="PS50089">
    <property type="entry name" value="ZF_RING_2"/>
    <property type="match status" value="1"/>
</dbReference>
<feature type="region of interest" description="Disordered" evidence="9">
    <location>
        <begin position="127"/>
        <end position="163"/>
    </location>
</feature>
<organism evidence="12 13">
    <name type="scientific">Aquatica leii</name>
    <dbReference type="NCBI Taxonomy" id="1421715"/>
    <lineage>
        <taxon>Eukaryota</taxon>
        <taxon>Metazoa</taxon>
        <taxon>Ecdysozoa</taxon>
        <taxon>Arthropoda</taxon>
        <taxon>Hexapoda</taxon>
        <taxon>Insecta</taxon>
        <taxon>Pterygota</taxon>
        <taxon>Neoptera</taxon>
        <taxon>Endopterygota</taxon>
        <taxon>Coleoptera</taxon>
        <taxon>Polyphaga</taxon>
        <taxon>Elateriformia</taxon>
        <taxon>Elateroidea</taxon>
        <taxon>Lampyridae</taxon>
        <taxon>Luciolinae</taxon>
        <taxon>Aquatica</taxon>
    </lineage>
</organism>
<evidence type="ECO:0000259" key="10">
    <source>
        <dbReference type="PROSITE" id="PS50089"/>
    </source>
</evidence>
<evidence type="ECO:0000313" key="12">
    <source>
        <dbReference type="EMBL" id="KAK4879941.1"/>
    </source>
</evidence>
<dbReference type="SUPFAM" id="SSF81296">
    <property type="entry name" value="E set domains"/>
    <property type="match status" value="1"/>
</dbReference>
<dbReference type="PROSITE" id="PS50119">
    <property type="entry name" value="ZF_BBOX"/>
    <property type="match status" value="2"/>
</dbReference>
<dbReference type="Pfam" id="PF00643">
    <property type="entry name" value="zf-B_box"/>
    <property type="match status" value="1"/>
</dbReference>
<keyword evidence="4 6" id="KW-0863">Zinc-finger</keyword>
<feature type="repeat" description="Filamin" evidence="7">
    <location>
        <begin position="479"/>
        <end position="583"/>
    </location>
</feature>